<sequence>MKAQNPSGSARRRSHTRQESAPSSPMEGLLSSPPPLQQPFPLPQRWPAPEPAAQRVPLRQSSGFDPALEQIGDVTWASQHGRESTLGDAPAHAEARVNRENFTIDNGKISIRQQPRMPAPDARSDIHRQQATKPPPNRLSDFDAVAQMDAALYLKPPSRSNVNARKPISSDSAYLEIEPPPISHGQAASNLSRPHPARSTPQLKGRNQAPSNLSDPFVRTPPDEPLATTDLVPLTRVTETMDYSRPIQSGDEVHVLGPERNDRSGVVTYTVTGMTSEGDICSIRPIRDLVVPTSRLLRAQVHYNDLVQVFQPKLHTRNGHQILTVEAVDSGFVKERTVVNGERRYTVINSITQHRYTNLDDNMIALVDGFNHDAGEPRLHSNGDGPV</sequence>
<evidence type="ECO:0000256" key="1">
    <source>
        <dbReference type="SAM" id="MobiDB-lite"/>
    </source>
</evidence>
<protein>
    <submittedName>
        <fullName evidence="2">Uncharacterized protein</fullName>
    </submittedName>
</protein>
<comment type="caution">
    <text evidence="2">The sequence shown here is derived from an EMBL/GenBank/DDBJ whole genome shotgun (WGS) entry which is preliminary data.</text>
</comment>
<evidence type="ECO:0000313" key="3">
    <source>
        <dbReference type="Proteomes" id="UP001345013"/>
    </source>
</evidence>
<proteinExistence type="predicted"/>
<reference evidence="2 3" key="1">
    <citation type="submission" date="2023-08" db="EMBL/GenBank/DDBJ databases">
        <title>Black Yeasts Isolated from many extreme environments.</title>
        <authorList>
            <person name="Coleine C."/>
            <person name="Stajich J.E."/>
            <person name="Selbmann L."/>
        </authorList>
    </citation>
    <scope>NUCLEOTIDE SEQUENCE [LARGE SCALE GENOMIC DNA]</scope>
    <source>
        <strain evidence="2 3">CCFEE 5885</strain>
    </source>
</reference>
<keyword evidence="3" id="KW-1185">Reference proteome</keyword>
<name>A0ABR0KHC9_9EURO</name>
<gene>
    <name evidence="2" type="ORF">LTR24_002546</name>
</gene>
<feature type="region of interest" description="Disordered" evidence="1">
    <location>
        <begin position="1"/>
        <end position="140"/>
    </location>
</feature>
<feature type="compositionally biased region" description="Basic and acidic residues" evidence="1">
    <location>
        <begin position="80"/>
        <end position="99"/>
    </location>
</feature>
<accession>A0ABR0KHC9</accession>
<dbReference type="Proteomes" id="UP001345013">
    <property type="component" value="Unassembled WGS sequence"/>
</dbReference>
<evidence type="ECO:0000313" key="2">
    <source>
        <dbReference type="EMBL" id="KAK5096481.1"/>
    </source>
</evidence>
<feature type="region of interest" description="Disordered" evidence="1">
    <location>
        <begin position="173"/>
        <end position="228"/>
    </location>
</feature>
<organism evidence="2 3">
    <name type="scientific">Lithohypha guttulata</name>
    <dbReference type="NCBI Taxonomy" id="1690604"/>
    <lineage>
        <taxon>Eukaryota</taxon>
        <taxon>Fungi</taxon>
        <taxon>Dikarya</taxon>
        <taxon>Ascomycota</taxon>
        <taxon>Pezizomycotina</taxon>
        <taxon>Eurotiomycetes</taxon>
        <taxon>Chaetothyriomycetidae</taxon>
        <taxon>Chaetothyriales</taxon>
        <taxon>Trichomeriaceae</taxon>
        <taxon>Lithohypha</taxon>
    </lineage>
</organism>
<feature type="compositionally biased region" description="Pro residues" evidence="1">
    <location>
        <begin position="32"/>
        <end position="50"/>
    </location>
</feature>
<dbReference type="EMBL" id="JAVRRG010000022">
    <property type="protein sequence ID" value="KAK5096481.1"/>
    <property type="molecule type" value="Genomic_DNA"/>
</dbReference>